<evidence type="ECO:0008006" key="4">
    <source>
        <dbReference type="Google" id="ProtNLM"/>
    </source>
</evidence>
<dbReference type="EMBL" id="JELX01001130">
    <property type="protein sequence ID" value="KYF59929.1"/>
    <property type="molecule type" value="Genomic_DNA"/>
</dbReference>
<name>A0A150PW67_SORCE</name>
<dbReference type="AlphaFoldDB" id="A0A150PW67"/>
<feature type="chain" id="PRO_5007565997" description="Secreted protein" evidence="1">
    <location>
        <begin position="22"/>
        <end position="140"/>
    </location>
</feature>
<keyword evidence="1" id="KW-0732">Signal</keyword>
<sequence>MTRKIITAAAALSLFAGMALAHVSTPAASSLEARSVLGAEASAATPEGVAFYGFPAANVPTTTQVDLAGIASGTSGVVSQAAVAQAAVAQAAVAQAGGIGDIGGSTANAQGFQGRGYGGWRGNAMNGASGCGRADVRFGN</sequence>
<feature type="signal peptide" evidence="1">
    <location>
        <begin position="1"/>
        <end position="21"/>
    </location>
</feature>
<comment type="caution">
    <text evidence="2">The sequence shown here is derived from an EMBL/GenBank/DDBJ whole genome shotgun (WGS) entry which is preliminary data.</text>
</comment>
<reference evidence="2 3" key="1">
    <citation type="submission" date="2014-02" db="EMBL/GenBank/DDBJ databases">
        <title>The small core and large imbalanced accessory genome model reveals a collaborative survival strategy of Sorangium cellulosum strains in nature.</title>
        <authorList>
            <person name="Han K."/>
            <person name="Peng R."/>
            <person name="Blom J."/>
            <person name="Li Y.-Z."/>
        </authorList>
    </citation>
    <scope>NUCLEOTIDE SEQUENCE [LARGE SCALE GENOMIC DNA]</scope>
    <source>
        <strain evidence="2 3">So0157-18</strain>
    </source>
</reference>
<evidence type="ECO:0000313" key="3">
    <source>
        <dbReference type="Proteomes" id="UP000075604"/>
    </source>
</evidence>
<protein>
    <recommendedName>
        <fullName evidence="4">Secreted protein</fullName>
    </recommendedName>
</protein>
<accession>A0A150PW67</accession>
<evidence type="ECO:0000313" key="2">
    <source>
        <dbReference type="EMBL" id="KYF59929.1"/>
    </source>
</evidence>
<proteinExistence type="predicted"/>
<dbReference type="Proteomes" id="UP000075604">
    <property type="component" value="Unassembled WGS sequence"/>
</dbReference>
<gene>
    <name evidence="2" type="ORF">BE04_18420</name>
</gene>
<organism evidence="2 3">
    <name type="scientific">Sorangium cellulosum</name>
    <name type="common">Polyangium cellulosum</name>
    <dbReference type="NCBI Taxonomy" id="56"/>
    <lineage>
        <taxon>Bacteria</taxon>
        <taxon>Pseudomonadati</taxon>
        <taxon>Myxococcota</taxon>
        <taxon>Polyangia</taxon>
        <taxon>Polyangiales</taxon>
        <taxon>Polyangiaceae</taxon>
        <taxon>Sorangium</taxon>
    </lineage>
</organism>
<evidence type="ECO:0000256" key="1">
    <source>
        <dbReference type="SAM" id="SignalP"/>
    </source>
</evidence>